<dbReference type="SUPFAM" id="SSF109854">
    <property type="entry name" value="DinB/YfiT-like putative metalloenzymes"/>
    <property type="match status" value="1"/>
</dbReference>
<dbReference type="InterPro" id="IPR017517">
    <property type="entry name" value="Maleyloyr_isom"/>
</dbReference>
<dbReference type="InterPro" id="IPR017519">
    <property type="entry name" value="CHP03085"/>
</dbReference>
<evidence type="ECO:0000313" key="4">
    <source>
        <dbReference type="Proteomes" id="UP000552836"/>
    </source>
</evidence>
<dbReference type="EMBL" id="JAAMPA010000002">
    <property type="protein sequence ID" value="NIH69573.1"/>
    <property type="molecule type" value="Genomic_DNA"/>
</dbReference>
<gene>
    <name evidence="3" type="ORF">FB380_004061</name>
    <name evidence="2" type="ORF">GCM10011589_33740</name>
</gene>
<dbReference type="InterPro" id="IPR034660">
    <property type="entry name" value="DinB/YfiT-like"/>
</dbReference>
<feature type="region of interest" description="Disordered" evidence="1">
    <location>
        <begin position="161"/>
        <end position="182"/>
    </location>
</feature>
<evidence type="ECO:0000313" key="5">
    <source>
        <dbReference type="Proteomes" id="UP000648663"/>
    </source>
</evidence>
<reference evidence="2" key="4">
    <citation type="submission" date="2024-05" db="EMBL/GenBank/DDBJ databases">
        <authorList>
            <person name="Sun Q."/>
            <person name="Zhou Y."/>
        </authorList>
    </citation>
    <scope>NUCLEOTIDE SEQUENCE</scope>
    <source>
        <strain evidence="2">CGMCC 4.5581</strain>
    </source>
</reference>
<evidence type="ECO:0000313" key="3">
    <source>
        <dbReference type="EMBL" id="NIH69573.1"/>
    </source>
</evidence>
<keyword evidence="5" id="KW-1185">Reference proteome</keyword>
<name>A0A846LNQ8_9ACTN</name>
<dbReference type="AlphaFoldDB" id="A0A846LNQ8"/>
<evidence type="ECO:0000256" key="1">
    <source>
        <dbReference type="SAM" id="MobiDB-lite"/>
    </source>
</evidence>
<dbReference type="Proteomes" id="UP000648663">
    <property type="component" value="Unassembled WGS sequence"/>
</dbReference>
<protein>
    <submittedName>
        <fullName evidence="2">TIGR03085 family protein</fullName>
    </submittedName>
    <submittedName>
        <fullName evidence="3">Uncharacterized protein (TIGR03085 family)</fullName>
    </submittedName>
</protein>
<evidence type="ECO:0000313" key="2">
    <source>
        <dbReference type="EMBL" id="GGL74945.1"/>
    </source>
</evidence>
<dbReference type="RefSeq" id="WP_166757044.1">
    <property type="nucleotide sequence ID" value="NZ_BAABJU010000020.1"/>
</dbReference>
<organism evidence="3 4">
    <name type="scientific">Modestobacter marinus</name>
    <dbReference type="NCBI Taxonomy" id="477641"/>
    <lineage>
        <taxon>Bacteria</taxon>
        <taxon>Bacillati</taxon>
        <taxon>Actinomycetota</taxon>
        <taxon>Actinomycetes</taxon>
        <taxon>Geodermatophilales</taxon>
        <taxon>Geodermatophilaceae</taxon>
        <taxon>Modestobacter</taxon>
    </lineage>
</organism>
<reference evidence="2" key="1">
    <citation type="journal article" date="2014" name="Int. J. Syst. Evol. Microbiol.">
        <title>Complete genome of a new Firmicutes species belonging to the dominant human colonic microbiota ('Ruminococcus bicirculans') reveals two chromosomes and a selective capacity to utilize plant glucans.</title>
        <authorList>
            <consortium name="NISC Comparative Sequencing Program"/>
            <person name="Wegmann U."/>
            <person name="Louis P."/>
            <person name="Goesmann A."/>
            <person name="Henrissat B."/>
            <person name="Duncan S.H."/>
            <person name="Flint H.J."/>
        </authorList>
    </citation>
    <scope>NUCLEOTIDE SEQUENCE</scope>
    <source>
        <strain evidence="2">CGMCC 4.5581</strain>
    </source>
</reference>
<reference evidence="5" key="2">
    <citation type="journal article" date="2019" name="Int. J. Syst. Evol. Microbiol.">
        <title>The Global Catalogue of Microorganisms (GCM) 10K type strain sequencing project: providing services to taxonomists for standard genome sequencing and annotation.</title>
        <authorList>
            <consortium name="The Broad Institute Genomics Platform"/>
            <consortium name="The Broad Institute Genome Sequencing Center for Infectious Disease"/>
            <person name="Wu L."/>
            <person name="Ma J."/>
        </authorList>
    </citation>
    <scope>NUCLEOTIDE SEQUENCE [LARGE SCALE GENOMIC DNA]</scope>
    <source>
        <strain evidence="5">CGMCC 4.5581</strain>
    </source>
</reference>
<reference evidence="3 4" key="3">
    <citation type="submission" date="2020-02" db="EMBL/GenBank/DDBJ databases">
        <title>Sequencing the genomes of 1000 actinobacteria strains.</title>
        <authorList>
            <person name="Klenk H.-P."/>
        </authorList>
    </citation>
    <scope>NUCLEOTIDE SEQUENCE [LARGE SCALE GENOMIC DNA]</scope>
    <source>
        <strain evidence="3 4">DSM 45201</strain>
    </source>
</reference>
<dbReference type="Proteomes" id="UP000552836">
    <property type="component" value="Unassembled WGS sequence"/>
</dbReference>
<dbReference type="EMBL" id="BMMI01000006">
    <property type="protein sequence ID" value="GGL74945.1"/>
    <property type="molecule type" value="Genomic_DNA"/>
</dbReference>
<comment type="caution">
    <text evidence="3">The sequence shown here is derived from an EMBL/GenBank/DDBJ whole genome shotgun (WGS) entry which is preliminary data.</text>
</comment>
<dbReference type="NCBIfam" id="TIGR03083">
    <property type="entry name" value="maleylpyruvate isomerase family mycothiol-dependent enzyme"/>
    <property type="match status" value="1"/>
</dbReference>
<proteinExistence type="predicted"/>
<dbReference type="NCBIfam" id="TIGR03085">
    <property type="entry name" value="TIGR03085 family metal-binding protein"/>
    <property type="match status" value="1"/>
</dbReference>
<accession>A0A846LNQ8</accession>
<sequence length="209" mass="23054">MPTSAVPVSQSERAALADLLEQLGPDRPTCCEGWATQDMAAHLVVRDRRPDAMPGFVLGGPFARWTGRVHGRARARQDYDRLVDELRSGPPAWVPTSWPAVDRLVNTAEMVIHHEDVRRAQPGWAPRELPRTVQDQLWRSVPVLARGRASQRPTAGLLVRRSDVPDGSAGSERRLHDGEPTTTVTGAPLEVLLWVSGRREVACVDLTVD</sequence>